<organism evidence="3 4">
    <name type="scientific">Rhipicephalus microplus</name>
    <name type="common">Cattle tick</name>
    <name type="synonym">Boophilus microplus</name>
    <dbReference type="NCBI Taxonomy" id="6941"/>
    <lineage>
        <taxon>Eukaryota</taxon>
        <taxon>Metazoa</taxon>
        <taxon>Ecdysozoa</taxon>
        <taxon>Arthropoda</taxon>
        <taxon>Chelicerata</taxon>
        <taxon>Arachnida</taxon>
        <taxon>Acari</taxon>
        <taxon>Parasitiformes</taxon>
        <taxon>Ixodida</taxon>
        <taxon>Ixodoidea</taxon>
        <taxon>Ixodidae</taxon>
        <taxon>Rhipicephalinae</taxon>
        <taxon>Rhipicephalus</taxon>
        <taxon>Boophilus</taxon>
    </lineage>
</organism>
<evidence type="ECO:0000313" key="3">
    <source>
        <dbReference type="EMBL" id="KAH8033604.1"/>
    </source>
</evidence>
<reference evidence="3" key="1">
    <citation type="journal article" date="2020" name="Cell">
        <title>Large-Scale Comparative Analyses of Tick Genomes Elucidate Their Genetic Diversity and Vector Capacities.</title>
        <authorList>
            <consortium name="Tick Genome and Microbiome Consortium (TIGMIC)"/>
            <person name="Jia N."/>
            <person name="Wang J."/>
            <person name="Shi W."/>
            <person name="Du L."/>
            <person name="Sun Y."/>
            <person name="Zhan W."/>
            <person name="Jiang J.F."/>
            <person name="Wang Q."/>
            <person name="Zhang B."/>
            <person name="Ji P."/>
            <person name="Bell-Sakyi L."/>
            <person name="Cui X.M."/>
            <person name="Yuan T.T."/>
            <person name="Jiang B.G."/>
            <person name="Yang W.F."/>
            <person name="Lam T.T."/>
            <person name="Chang Q.C."/>
            <person name="Ding S.J."/>
            <person name="Wang X.J."/>
            <person name="Zhu J.G."/>
            <person name="Ruan X.D."/>
            <person name="Zhao L."/>
            <person name="Wei J.T."/>
            <person name="Ye R.Z."/>
            <person name="Que T.C."/>
            <person name="Du C.H."/>
            <person name="Zhou Y.H."/>
            <person name="Cheng J.X."/>
            <person name="Dai P.F."/>
            <person name="Guo W.B."/>
            <person name="Han X.H."/>
            <person name="Huang E.J."/>
            <person name="Li L.F."/>
            <person name="Wei W."/>
            <person name="Gao Y.C."/>
            <person name="Liu J.Z."/>
            <person name="Shao H.Z."/>
            <person name="Wang X."/>
            <person name="Wang C.C."/>
            <person name="Yang T.C."/>
            <person name="Huo Q.B."/>
            <person name="Li W."/>
            <person name="Chen H.Y."/>
            <person name="Chen S.E."/>
            <person name="Zhou L.G."/>
            <person name="Ni X.B."/>
            <person name="Tian J.H."/>
            <person name="Sheng Y."/>
            <person name="Liu T."/>
            <person name="Pan Y.S."/>
            <person name="Xia L.Y."/>
            <person name="Li J."/>
            <person name="Zhao F."/>
            <person name="Cao W.C."/>
        </authorList>
    </citation>
    <scope>NUCLEOTIDE SEQUENCE</scope>
    <source>
        <strain evidence="3">Rmic-2018</strain>
    </source>
</reference>
<evidence type="ECO:0000313" key="4">
    <source>
        <dbReference type="Proteomes" id="UP000821866"/>
    </source>
</evidence>
<name>A0A9J6EH93_RHIMP</name>
<feature type="compositionally biased region" description="Basic and acidic residues" evidence="2">
    <location>
        <begin position="1"/>
        <end position="12"/>
    </location>
</feature>
<keyword evidence="4" id="KW-1185">Reference proteome</keyword>
<feature type="coiled-coil region" evidence="1">
    <location>
        <begin position="146"/>
        <end position="187"/>
    </location>
</feature>
<evidence type="ECO:0000256" key="2">
    <source>
        <dbReference type="SAM" id="MobiDB-lite"/>
    </source>
</evidence>
<dbReference type="VEuPathDB" id="VectorBase:LOC119178495"/>
<keyword evidence="1" id="KW-0175">Coiled coil</keyword>
<reference evidence="3" key="2">
    <citation type="submission" date="2021-09" db="EMBL/GenBank/DDBJ databases">
        <authorList>
            <person name="Jia N."/>
            <person name="Wang J."/>
            <person name="Shi W."/>
            <person name="Du L."/>
            <person name="Sun Y."/>
            <person name="Zhan W."/>
            <person name="Jiang J."/>
            <person name="Wang Q."/>
            <person name="Zhang B."/>
            <person name="Ji P."/>
            <person name="Sakyi L.B."/>
            <person name="Cui X."/>
            <person name="Yuan T."/>
            <person name="Jiang B."/>
            <person name="Yang W."/>
            <person name="Lam T.T.-Y."/>
            <person name="Chang Q."/>
            <person name="Ding S."/>
            <person name="Wang X."/>
            <person name="Zhu J."/>
            <person name="Ruan X."/>
            <person name="Zhao L."/>
            <person name="Wei J."/>
            <person name="Que T."/>
            <person name="Du C."/>
            <person name="Cheng J."/>
            <person name="Dai P."/>
            <person name="Han X."/>
            <person name="Huang E."/>
            <person name="Gao Y."/>
            <person name="Liu J."/>
            <person name="Shao H."/>
            <person name="Ye R."/>
            <person name="Li L."/>
            <person name="Wei W."/>
            <person name="Wang X."/>
            <person name="Wang C."/>
            <person name="Huo Q."/>
            <person name="Li W."/>
            <person name="Guo W."/>
            <person name="Chen H."/>
            <person name="Chen S."/>
            <person name="Zhou L."/>
            <person name="Zhou L."/>
            <person name="Ni X."/>
            <person name="Tian J."/>
            <person name="Zhou Y."/>
            <person name="Sheng Y."/>
            <person name="Liu T."/>
            <person name="Pan Y."/>
            <person name="Xia L."/>
            <person name="Li J."/>
            <person name="Zhao F."/>
            <person name="Cao W."/>
        </authorList>
    </citation>
    <scope>NUCLEOTIDE SEQUENCE</scope>
    <source>
        <strain evidence="3">Rmic-2018</strain>
        <tissue evidence="3">Larvae</tissue>
    </source>
</reference>
<proteinExistence type="predicted"/>
<dbReference type="AlphaFoldDB" id="A0A9J6EH93"/>
<dbReference type="EMBL" id="JABSTU010000004">
    <property type="protein sequence ID" value="KAH8033604.1"/>
    <property type="molecule type" value="Genomic_DNA"/>
</dbReference>
<evidence type="ECO:0000256" key="1">
    <source>
        <dbReference type="SAM" id="Coils"/>
    </source>
</evidence>
<dbReference type="Proteomes" id="UP000821866">
    <property type="component" value="Chromosome 2"/>
</dbReference>
<protein>
    <submittedName>
        <fullName evidence="3">Uncharacterized protein</fullName>
    </submittedName>
</protein>
<gene>
    <name evidence="3" type="ORF">HPB51_014510</name>
</gene>
<accession>A0A9J6EH93</accession>
<sequence length="251" mass="28175">MERAQLEQHMAEETSAIQEMKRKPEAHYTEVVDTAWVECATGVKRLHDQSAKAEQQLRSLRQRHEKDPPREEEVVAVTTSLSTAEKFVMAVSLDSLDGKLPERTVDKRTAQEAFESKYHATTSVAKNRKSLADWLDISVEDILYERSELIKQLRSLSAIVDKLRAEKEDLQESLERATQRVDTFKKEPVANASNCTGVCTLERKVAVLEVRSYVEKGDEKQSGINISEGGNVSARGTRSQSSAGMSCFHCC</sequence>
<feature type="region of interest" description="Disordered" evidence="2">
    <location>
        <begin position="224"/>
        <end position="243"/>
    </location>
</feature>
<comment type="caution">
    <text evidence="3">The sequence shown here is derived from an EMBL/GenBank/DDBJ whole genome shotgun (WGS) entry which is preliminary data.</text>
</comment>
<feature type="region of interest" description="Disordered" evidence="2">
    <location>
        <begin position="47"/>
        <end position="70"/>
    </location>
</feature>
<feature type="region of interest" description="Disordered" evidence="2">
    <location>
        <begin position="1"/>
        <end position="22"/>
    </location>
</feature>